<dbReference type="InterPro" id="IPR011051">
    <property type="entry name" value="RmlC_Cupin_sf"/>
</dbReference>
<comment type="caution">
    <text evidence="9">The sequence shown here is derived from an EMBL/GenBank/DDBJ whole genome shotgun (WGS) entry which is preliminary data.</text>
</comment>
<evidence type="ECO:0000313" key="9">
    <source>
        <dbReference type="EMBL" id="KEZ79393.1"/>
    </source>
</evidence>
<keyword evidence="10" id="KW-1185">Reference proteome</keyword>
<feature type="region of interest" description="Disordered" evidence="8">
    <location>
        <begin position="112"/>
        <end position="133"/>
    </location>
</feature>
<protein>
    <recommendedName>
        <fullName evidence="4">L-ectoine synthase</fullName>
        <ecNumber evidence="3">4.2.1.108</ecNumber>
    </recommendedName>
    <alternativeName>
        <fullName evidence="6">N-acetyldiaminobutyrate dehydratase</fullName>
    </alternativeName>
</protein>
<dbReference type="InterPro" id="IPR010462">
    <property type="entry name" value="Ectoine_synth"/>
</dbReference>
<evidence type="ECO:0000256" key="3">
    <source>
        <dbReference type="ARBA" id="ARBA00013192"/>
    </source>
</evidence>
<dbReference type="SUPFAM" id="SSF51182">
    <property type="entry name" value="RmlC-like cupins"/>
    <property type="match status" value="1"/>
</dbReference>
<dbReference type="EC" id="4.2.1.108" evidence="3"/>
<evidence type="ECO:0000256" key="5">
    <source>
        <dbReference type="ARBA" id="ARBA00023239"/>
    </source>
</evidence>
<feature type="compositionally biased region" description="Acidic residues" evidence="8">
    <location>
        <begin position="124"/>
        <end position="133"/>
    </location>
</feature>
<dbReference type="PANTHER" id="PTHR39289">
    <property type="match status" value="1"/>
</dbReference>
<dbReference type="Proteomes" id="UP000028302">
    <property type="component" value="Unassembled WGS sequence"/>
</dbReference>
<dbReference type="Pfam" id="PF06339">
    <property type="entry name" value="Ectoine_synth"/>
    <property type="match status" value="1"/>
</dbReference>
<evidence type="ECO:0000256" key="7">
    <source>
        <dbReference type="ARBA" id="ARBA00048714"/>
    </source>
</evidence>
<dbReference type="PANTHER" id="PTHR39289:SF1">
    <property type="entry name" value="L-ECTOINE SYNTHASE"/>
    <property type="match status" value="1"/>
</dbReference>
<dbReference type="RefSeq" id="WP_051882671.1">
    <property type="nucleotide sequence ID" value="NZ_APNK01000001.1"/>
</dbReference>
<evidence type="ECO:0000256" key="6">
    <source>
        <dbReference type="ARBA" id="ARBA00033271"/>
    </source>
</evidence>
<accession>A0A084IRQ9</accession>
<dbReference type="CDD" id="cd06978">
    <property type="entry name" value="cupin_EctC"/>
    <property type="match status" value="1"/>
</dbReference>
<comment type="similarity">
    <text evidence="2">Belongs to the ectoine synthase family.</text>
</comment>
<dbReference type="UniPathway" id="UPA00067">
    <property type="reaction ID" value="UER00123"/>
</dbReference>
<sequence length="133" mass="15170">MLIRTHEDAKNDAVEDDKWISRRYTLRADGMGHSMHETYIKPGKELHMWYKNHKETVLCIEGEGKIQDLTEGGEWELKPGVLYALDKNQQHILSSEKGMTVICAFSPALVGPESHDEQGSYPLLDDDGTVMRR</sequence>
<dbReference type="NCBIfam" id="NF009806">
    <property type="entry name" value="PRK13290.1"/>
    <property type="match status" value="1"/>
</dbReference>
<evidence type="ECO:0000256" key="4">
    <source>
        <dbReference type="ARBA" id="ARBA00019707"/>
    </source>
</evidence>
<dbReference type="Gene3D" id="2.60.120.10">
    <property type="entry name" value="Jelly Rolls"/>
    <property type="match status" value="1"/>
</dbReference>
<dbReference type="EMBL" id="APNK01000001">
    <property type="protein sequence ID" value="KEZ79393.1"/>
    <property type="molecule type" value="Genomic_DNA"/>
</dbReference>
<dbReference type="InterPro" id="IPR014710">
    <property type="entry name" value="RmlC-like_jellyroll"/>
</dbReference>
<evidence type="ECO:0000256" key="2">
    <source>
        <dbReference type="ARBA" id="ARBA00009637"/>
    </source>
</evidence>
<proteinExistence type="inferred from homology"/>
<dbReference type="AlphaFoldDB" id="A0A084IRQ9"/>
<evidence type="ECO:0000313" key="10">
    <source>
        <dbReference type="Proteomes" id="UP000028302"/>
    </source>
</evidence>
<gene>
    <name evidence="9" type="primary">ectC</name>
    <name evidence="9" type="ORF">C41B8_01550</name>
</gene>
<dbReference type="OrthoDB" id="9801830at2"/>
<evidence type="ECO:0000256" key="8">
    <source>
        <dbReference type="SAM" id="MobiDB-lite"/>
    </source>
</evidence>
<reference evidence="9 10" key="1">
    <citation type="submission" date="2013-03" db="EMBL/GenBank/DDBJ databases">
        <title>Salinisphaera hydrothermalis C41B8 Genome Sequencing.</title>
        <authorList>
            <person name="Li C."/>
            <person name="Lai Q."/>
            <person name="Shao Z."/>
        </authorList>
    </citation>
    <scope>NUCLEOTIDE SEQUENCE [LARGE SCALE GENOMIC DNA]</scope>
    <source>
        <strain evidence="9 10">C41B8</strain>
    </source>
</reference>
<keyword evidence="5" id="KW-0456">Lyase</keyword>
<organism evidence="9 10">
    <name type="scientific">Salinisphaera hydrothermalis (strain C41B8)</name>
    <dbReference type="NCBI Taxonomy" id="1304275"/>
    <lineage>
        <taxon>Bacteria</taxon>
        <taxon>Pseudomonadati</taxon>
        <taxon>Pseudomonadota</taxon>
        <taxon>Gammaproteobacteria</taxon>
        <taxon>Salinisphaerales</taxon>
        <taxon>Salinisphaeraceae</taxon>
        <taxon>Salinisphaera</taxon>
    </lineage>
</organism>
<dbReference type="GO" id="GO:0019491">
    <property type="term" value="P:ectoine biosynthetic process"/>
    <property type="evidence" value="ECO:0007669"/>
    <property type="project" value="UniProtKB-UniPathway"/>
</dbReference>
<dbReference type="GO" id="GO:0033990">
    <property type="term" value="F:ectoine synthase activity"/>
    <property type="evidence" value="ECO:0007669"/>
    <property type="project" value="UniProtKB-EC"/>
</dbReference>
<comment type="catalytic activity">
    <reaction evidence="7">
        <text>(2S)-4-acetamido-2-aminobutanoate = L-ectoine + H2O</text>
        <dbReference type="Rhea" id="RHEA:17281"/>
        <dbReference type="ChEBI" id="CHEBI:15377"/>
        <dbReference type="ChEBI" id="CHEBI:58515"/>
        <dbReference type="ChEBI" id="CHEBI:58929"/>
        <dbReference type="EC" id="4.2.1.108"/>
    </reaction>
</comment>
<name>A0A084IRQ9_SALHC</name>
<dbReference type="STRING" id="1304275.C41B8_01550"/>
<evidence type="ECO:0000256" key="1">
    <source>
        <dbReference type="ARBA" id="ARBA00005181"/>
    </source>
</evidence>
<comment type="pathway">
    <text evidence="1">Amine and polyamine biosynthesis; ectoine biosynthesis; L-ectoine from L-aspartate 4-semialdehyde: step 3/3.</text>
</comment>
<dbReference type="eggNOG" id="COG1917">
    <property type="taxonomic scope" value="Bacteria"/>
</dbReference>